<accession>A0A6D2IZW2</accession>
<proteinExistence type="predicted"/>
<dbReference type="AlphaFoldDB" id="A0A6D2IZW2"/>
<comment type="caution">
    <text evidence="1">The sequence shown here is derived from an EMBL/GenBank/DDBJ whole genome shotgun (WGS) entry which is preliminary data.</text>
</comment>
<name>A0A6D2IZW2_9BRAS</name>
<reference evidence="1" key="1">
    <citation type="submission" date="2020-01" db="EMBL/GenBank/DDBJ databases">
        <authorList>
            <person name="Mishra B."/>
        </authorList>
    </citation>
    <scope>NUCLEOTIDE SEQUENCE [LARGE SCALE GENOMIC DNA]</scope>
</reference>
<evidence type="ECO:0000313" key="1">
    <source>
        <dbReference type="EMBL" id="CAA7030857.1"/>
    </source>
</evidence>
<sequence>MVLELPQRFQFTKISLPTRVRAIPLRTQTPVFLNHDSLAIPCASGSDSDSEAGIVCSLALPCIVSDTNRKRIAVQTQKLNNISKEKNSQQSD</sequence>
<dbReference type="EMBL" id="CACVBM020001098">
    <property type="protein sequence ID" value="CAA7030857.1"/>
    <property type="molecule type" value="Genomic_DNA"/>
</dbReference>
<dbReference type="Proteomes" id="UP000467841">
    <property type="component" value="Unassembled WGS sequence"/>
</dbReference>
<protein>
    <submittedName>
        <fullName evidence="1">Uncharacterized protein</fullName>
    </submittedName>
</protein>
<evidence type="ECO:0000313" key="2">
    <source>
        <dbReference type="Proteomes" id="UP000467841"/>
    </source>
</evidence>
<organism evidence="1 2">
    <name type="scientific">Microthlaspi erraticum</name>
    <dbReference type="NCBI Taxonomy" id="1685480"/>
    <lineage>
        <taxon>Eukaryota</taxon>
        <taxon>Viridiplantae</taxon>
        <taxon>Streptophyta</taxon>
        <taxon>Embryophyta</taxon>
        <taxon>Tracheophyta</taxon>
        <taxon>Spermatophyta</taxon>
        <taxon>Magnoliopsida</taxon>
        <taxon>eudicotyledons</taxon>
        <taxon>Gunneridae</taxon>
        <taxon>Pentapetalae</taxon>
        <taxon>rosids</taxon>
        <taxon>malvids</taxon>
        <taxon>Brassicales</taxon>
        <taxon>Brassicaceae</taxon>
        <taxon>Coluteocarpeae</taxon>
        <taxon>Microthlaspi</taxon>
    </lineage>
</organism>
<keyword evidence="2" id="KW-1185">Reference proteome</keyword>
<gene>
    <name evidence="1" type="ORF">MERR_LOCUS18092</name>
</gene>